<dbReference type="OrthoDB" id="7820733at2"/>
<dbReference type="SUPFAM" id="SSF55816">
    <property type="entry name" value="5'-nucleotidase (syn. UDP-sugar hydrolase), C-terminal domain"/>
    <property type="match status" value="1"/>
</dbReference>
<dbReference type="Gene3D" id="3.90.780.10">
    <property type="entry name" value="5'-Nucleotidase, C-terminal domain"/>
    <property type="match status" value="1"/>
</dbReference>
<dbReference type="PANTHER" id="PTHR11575:SF24">
    <property type="entry name" value="5'-NUCLEOTIDASE"/>
    <property type="match status" value="1"/>
</dbReference>
<dbReference type="GO" id="GO:0000166">
    <property type="term" value="F:nucleotide binding"/>
    <property type="evidence" value="ECO:0007669"/>
    <property type="project" value="UniProtKB-KW"/>
</dbReference>
<dbReference type="STRING" id="755172.HMPREF1863_01342"/>
<dbReference type="PROSITE" id="PS00785">
    <property type="entry name" value="5_NUCLEOTIDASE_1"/>
    <property type="match status" value="1"/>
</dbReference>
<evidence type="ECO:0000313" key="5">
    <source>
        <dbReference type="EMBL" id="KXB65614.1"/>
    </source>
</evidence>
<dbReference type="GO" id="GO:0046872">
    <property type="term" value="F:metal ion binding"/>
    <property type="evidence" value="ECO:0007669"/>
    <property type="project" value="InterPro"/>
</dbReference>
<dbReference type="Pfam" id="PF00149">
    <property type="entry name" value="Metallophos"/>
    <property type="match status" value="1"/>
</dbReference>
<protein>
    <submittedName>
        <fullName evidence="5">5'-nucleotidase protein</fullName>
    </submittedName>
</protein>
<dbReference type="RefSeq" id="WP_068368673.1">
    <property type="nucleotide sequence ID" value="NZ_KQ960181.1"/>
</dbReference>
<keyword evidence="6" id="KW-1185">Reference proteome</keyword>
<evidence type="ECO:0000256" key="2">
    <source>
        <dbReference type="RuleBase" id="RU362119"/>
    </source>
</evidence>
<dbReference type="AlphaFoldDB" id="A0A134AD39"/>
<dbReference type="Pfam" id="PF02872">
    <property type="entry name" value="5_nucleotid_C"/>
    <property type="match status" value="1"/>
</dbReference>
<name>A0A134AD39_9FIRM</name>
<dbReference type="InterPro" id="IPR004843">
    <property type="entry name" value="Calcineurin-like_PHP"/>
</dbReference>
<dbReference type="PRINTS" id="PR01607">
    <property type="entry name" value="APYRASEFAMLY"/>
</dbReference>
<gene>
    <name evidence="5" type="ORF">HMPREF1863_01342</name>
</gene>
<feature type="signal peptide" evidence="2">
    <location>
        <begin position="1"/>
        <end position="27"/>
    </location>
</feature>
<keyword evidence="2" id="KW-0378">Hydrolase</keyword>
<dbReference type="PANTHER" id="PTHR11575">
    <property type="entry name" value="5'-NUCLEOTIDASE-RELATED"/>
    <property type="match status" value="1"/>
</dbReference>
<dbReference type="Gene3D" id="3.60.21.10">
    <property type="match status" value="1"/>
</dbReference>
<dbReference type="InterPro" id="IPR006146">
    <property type="entry name" value="5'-Nucleotdase_CS"/>
</dbReference>
<evidence type="ECO:0000313" key="6">
    <source>
        <dbReference type="Proteomes" id="UP000070442"/>
    </source>
</evidence>
<dbReference type="InterPro" id="IPR001119">
    <property type="entry name" value="SLH_dom"/>
</dbReference>
<dbReference type="InterPro" id="IPR036907">
    <property type="entry name" value="5'-Nucleotdase_C_sf"/>
</dbReference>
<keyword evidence="1 2" id="KW-0732">Signal</keyword>
<organism evidence="5 6">
    <name type="scientific">Aedoeadaptatus coxii</name>
    <dbReference type="NCBI Taxonomy" id="755172"/>
    <lineage>
        <taxon>Bacteria</taxon>
        <taxon>Bacillati</taxon>
        <taxon>Bacillota</taxon>
        <taxon>Tissierellia</taxon>
        <taxon>Tissierellales</taxon>
        <taxon>Peptoniphilaceae</taxon>
        <taxon>Aedoeadaptatus</taxon>
    </lineage>
</organism>
<dbReference type="Pfam" id="PF00395">
    <property type="entry name" value="SLH"/>
    <property type="match status" value="3"/>
</dbReference>
<dbReference type="SUPFAM" id="SSF56300">
    <property type="entry name" value="Metallo-dependent phosphatases"/>
    <property type="match status" value="1"/>
</dbReference>
<dbReference type="GO" id="GO:0009166">
    <property type="term" value="P:nucleotide catabolic process"/>
    <property type="evidence" value="ECO:0007669"/>
    <property type="project" value="InterPro"/>
</dbReference>
<feature type="domain" description="SLH" evidence="4">
    <location>
        <begin position="529"/>
        <end position="589"/>
    </location>
</feature>
<dbReference type="InterPro" id="IPR008334">
    <property type="entry name" value="5'-Nucleotdase_C"/>
</dbReference>
<evidence type="ECO:0000256" key="3">
    <source>
        <dbReference type="SAM" id="MobiDB-lite"/>
    </source>
</evidence>
<keyword evidence="2" id="KW-0547">Nucleotide-binding</keyword>
<comment type="similarity">
    <text evidence="2">Belongs to the 5'-nucleotidase family.</text>
</comment>
<sequence length="761" mass="82491">MKKKLMALALAFTMVLGTVSGPIQVFAEGASQDTKTITILHTNDVHGHIVPQVGKDGKLKEIGFAKVKTYADSIKNAVLLDAGDVSHGTALAGVNKGKDVINLMKAMGYKAMAPGNHDFNYGYDALVGFKNQALPKEGSKEGFDILAANVIRATGGNDFKGQTIIDVDGVKVGVFGLATEETKVKSNPKNTENVMFLNPIDVARAQVQSLKDQKVDVIVMLCHIGIDDSTLIKSSDIAKAVDGIDVIIDGHSHTRLDKGQMVNNTLIAQTGKYMENLGEVNITLRGHDIISKNAVLKNAAFFENVKEDPAIKGMIDKVLADNKDALEKVVGKTAVTLDGEREHVRASETNFGNLMADAMREISGADVAFTNGGGIRTSIPAGDISMTQLWTAFPFGNTIMKIELTGADILEALEFGVGDAPAPNGKFPQISGMTFKYDAKQKVGERVFDVKIAGKALDPKAKYTLATNDFMANGGDGYKSFAKGKKIADYGLYTEVLEKYLATKGTVDPKKEDRIVPAAKHATKPEEKQPAEGFTDIKGHWAEKVIKSVTEKKLFAGMTATTFEPNTKISRGMLVSVLARLEGQDKKQKAVHHFKDVKAGDWYENSVIWAQKNKIVAGYEDGTFKPNQAVSREEMGAILGRYIESKGIPFTLDLKAPFADQKHISKWAENGIDVTRHAGVMTGRDGNMFAPKAHATRAELAQVMFNLERLVSANKDLKPVDHKEAAKPGEKAKVEKHEKAKTEKHEKAKEGKHETSAKKAA</sequence>
<feature type="domain" description="SLH" evidence="4">
    <location>
        <begin position="590"/>
        <end position="653"/>
    </location>
</feature>
<dbReference type="Proteomes" id="UP000070442">
    <property type="component" value="Unassembled WGS sequence"/>
</dbReference>
<accession>A0A134AD39</accession>
<feature type="chain" id="PRO_5007356552" evidence="2">
    <location>
        <begin position="28"/>
        <end position="761"/>
    </location>
</feature>
<comment type="caution">
    <text evidence="5">The sequence shown here is derived from an EMBL/GenBank/DDBJ whole genome shotgun (WGS) entry which is preliminary data.</text>
</comment>
<dbReference type="PATRIC" id="fig|755172.3.peg.1302"/>
<dbReference type="GO" id="GO:0016788">
    <property type="term" value="F:hydrolase activity, acting on ester bonds"/>
    <property type="evidence" value="ECO:0007669"/>
    <property type="project" value="InterPro"/>
</dbReference>
<feature type="domain" description="SLH" evidence="4">
    <location>
        <begin position="655"/>
        <end position="718"/>
    </location>
</feature>
<dbReference type="InterPro" id="IPR029052">
    <property type="entry name" value="Metallo-depent_PP-like"/>
</dbReference>
<reference evidence="6" key="1">
    <citation type="submission" date="2016-01" db="EMBL/GenBank/DDBJ databases">
        <authorList>
            <person name="Mitreva M."/>
            <person name="Pepin K.H."/>
            <person name="Mihindukulasuriya K.A."/>
            <person name="Fulton R."/>
            <person name="Fronick C."/>
            <person name="O'Laughlin M."/>
            <person name="Miner T."/>
            <person name="Herter B."/>
            <person name="Rosa B.A."/>
            <person name="Cordes M."/>
            <person name="Tomlinson C."/>
            <person name="Wollam A."/>
            <person name="Palsikar V.B."/>
            <person name="Mardis E.R."/>
            <person name="Wilson R.K."/>
        </authorList>
    </citation>
    <scope>NUCLEOTIDE SEQUENCE [LARGE SCALE GENOMIC DNA]</scope>
    <source>
        <strain evidence="6">DNF00729</strain>
    </source>
</reference>
<feature type="region of interest" description="Disordered" evidence="3">
    <location>
        <begin position="716"/>
        <end position="761"/>
    </location>
</feature>
<evidence type="ECO:0000259" key="4">
    <source>
        <dbReference type="PROSITE" id="PS51272"/>
    </source>
</evidence>
<dbReference type="PROSITE" id="PS51272">
    <property type="entry name" value="SLH"/>
    <property type="match status" value="3"/>
</dbReference>
<dbReference type="EMBL" id="LSDG01000040">
    <property type="protein sequence ID" value="KXB65614.1"/>
    <property type="molecule type" value="Genomic_DNA"/>
</dbReference>
<evidence type="ECO:0000256" key="1">
    <source>
        <dbReference type="ARBA" id="ARBA00022729"/>
    </source>
</evidence>
<proteinExistence type="inferred from homology"/>
<dbReference type="InterPro" id="IPR006179">
    <property type="entry name" value="5_nucleotidase/apyrase"/>
</dbReference>